<dbReference type="InParanoid" id="A0A1Y2D8U3"/>
<feature type="compositionally biased region" description="Gly residues" evidence="12">
    <location>
        <begin position="626"/>
        <end position="636"/>
    </location>
</feature>
<dbReference type="PROSITE" id="PS01164">
    <property type="entry name" value="COPPER_AMINE_OXID_1"/>
    <property type="match status" value="1"/>
</dbReference>
<comment type="cofactor">
    <cofactor evidence="1">
        <name>Cu cation</name>
        <dbReference type="ChEBI" id="CHEBI:23378"/>
    </cofactor>
</comment>
<dbReference type="InterPro" id="IPR000269">
    <property type="entry name" value="Cu_amine_oxidase"/>
</dbReference>
<evidence type="ECO:0000256" key="3">
    <source>
        <dbReference type="ARBA" id="ARBA00011738"/>
    </source>
</evidence>
<feature type="region of interest" description="Disordered" evidence="12">
    <location>
        <begin position="611"/>
        <end position="639"/>
    </location>
</feature>
<feature type="domain" description="Copper amine oxidase N2-terminal" evidence="14">
    <location>
        <begin position="2"/>
        <end position="57"/>
    </location>
</feature>
<dbReference type="SUPFAM" id="SSF49998">
    <property type="entry name" value="Amine oxidase catalytic domain"/>
    <property type="match status" value="1"/>
</dbReference>
<dbReference type="Pfam" id="PF02727">
    <property type="entry name" value="Cu_amine_oxidN2"/>
    <property type="match status" value="1"/>
</dbReference>
<dbReference type="GO" id="GO:0009308">
    <property type="term" value="P:amine metabolic process"/>
    <property type="evidence" value="ECO:0007669"/>
    <property type="project" value="UniProtKB-UniRule"/>
</dbReference>
<evidence type="ECO:0000259" key="14">
    <source>
        <dbReference type="Pfam" id="PF02727"/>
    </source>
</evidence>
<reference evidence="15 16" key="1">
    <citation type="submission" date="2016-07" db="EMBL/GenBank/DDBJ databases">
        <title>Pervasive Adenine N6-methylation of Active Genes in Fungi.</title>
        <authorList>
            <consortium name="DOE Joint Genome Institute"/>
            <person name="Mondo S.J."/>
            <person name="Dannebaum R.O."/>
            <person name="Kuo R.C."/>
            <person name="Labutti K."/>
            <person name="Haridas S."/>
            <person name="Kuo A."/>
            <person name="Salamov A."/>
            <person name="Ahrendt S.R."/>
            <person name="Lipzen A."/>
            <person name="Sullivan W."/>
            <person name="Andreopoulos W.B."/>
            <person name="Clum A."/>
            <person name="Lindquist E."/>
            <person name="Daum C."/>
            <person name="Ramamoorthy G.K."/>
            <person name="Gryganskyi A."/>
            <person name="Culley D."/>
            <person name="Magnuson J.K."/>
            <person name="James T.Y."/>
            <person name="O'Malley M.A."/>
            <person name="Stajich J.E."/>
            <person name="Spatafora J.W."/>
            <person name="Visel A."/>
            <person name="Grigoriev I.V."/>
        </authorList>
    </citation>
    <scope>NUCLEOTIDE SEQUENCE [LARGE SCALE GENOMIC DNA]</scope>
    <source>
        <strain evidence="15 16">CBS 129021</strain>
    </source>
</reference>
<dbReference type="InterPro" id="IPR015798">
    <property type="entry name" value="Cu_amine_oxidase_C"/>
</dbReference>
<organism evidence="15 16">
    <name type="scientific">Pseudomassariella vexata</name>
    <dbReference type="NCBI Taxonomy" id="1141098"/>
    <lineage>
        <taxon>Eukaryota</taxon>
        <taxon>Fungi</taxon>
        <taxon>Dikarya</taxon>
        <taxon>Ascomycota</taxon>
        <taxon>Pezizomycotina</taxon>
        <taxon>Sordariomycetes</taxon>
        <taxon>Xylariomycetidae</taxon>
        <taxon>Amphisphaeriales</taxon>
        <taxon>Pseudomassariaceae</taxon>
        <taxon>Pseudomassariella</taxon>
    </lineage>
</organism>
<dbReference type="SUPFAM" id="SSF54416">
    <property type="entry name" value="Amine oxidase N-terminal region"/>
    <property type="match status" value="2"/>
</dbReference>
<comment type="PTM">
    <text evidence="10 11">Topaquinone (TPQ) is generated by copper-dependent autoxidation of a specific tyrosyl residue.</text>
</comment>
<evidence type="ECO:0000256" key="7">
    <source>
        <dbReference type="ARBA" id="ARBA00023008"/>
    </source>
</evidence>
<dbReference type="Gene3D" id="3.10.450.40">
    <property type="match status" value="2"/>
</dbReference>
<name>A0A1Y2D8U3_9PEZI</name>
<feature type="region of interest" description="Disordered" evidence="12">
    <location>
        <begin position="707"/>
        <end position="740"/>
    </location>
</feature>
<dbReference type="GO" id="GO:0048038">
    <property type="term" value="F:quinone binding"/>
    <property type="evidence" value="ECO:0007669"/>
    <property type="project" value="InterPro"/>
</dbReference>
<feature type="active site" description="Schiff-base intermediate with substrate; via topaquinone" evidence="9">
    <location>
        <position position="408"/>
    </location>
</feature>
<dbReference type="Proteomes" id="UP000193689">
    <property type="component" value="Unassembled WGS sequence"/>
</dbReference>
<dbReference type="PANTHER" id="PTHR10638">
    <property type="entry name" value="COPPER AMINE OXIDASE"/>
    <property type="match status" value="1"/>
</dbReference>
<proteinExistence type="inferred from homology"/>
<dbReference type="OrthoDB" id="5379943at2759"/>
<dbReference type="STRING" id="1141098.A0A1Y2D8U3"/>
<dbReference type="InterPro" id="IPR016182">
    <property type="entry name" value="Cu_amine_oxidase_N-reg"/>
</dbReference>
<comment type="subunit">
    <text evidence="3">Homodimer.</text>
</comment>
<dbReference type="GeneID" id="63773257"/>
<gene>
    <name evidence="15" type="ORF">BCR38DRAFT_356776</name>
</gene>
<feature type="modified residue" description="2',4',5'-topaquinone" evidence="10">
    <location>
        <position position="408"/>
    </location>
</feature>
<dbReference type="GO" id="GO:0008131">
    <property type="term" value="F:primary methylamine oxidase activity"/>
    <property type="evidence" value="ECO:0007669"/>
    <property type="project" value="InterPro"/>
</dbReference>
<keyword evidence="16" id="KW-1185">Reference proteome</keyword>
<evidence type="ECO:0000313" key="16">
    <source>
        <dbReference type="Proteomes" id="UP000193689"/>
    </source>
</evidence>
<evidence type="ECO:0000256" key="8">
    <source>
        <dbReference type="ARBA" id="ARBA00023157"/>
    </source>
</evidence>
<comment type="cofactor">
    <cofactor evidence="11">
        <name>Cu cation</name>
        <dbReference type="ChEBI" id="CHEBI:23378"/>
    </cofactor>
    <text evidence="11">Contains 1 topaquinone per subunit.</text>
</comment>
<keyword evidence="4 11" id="KW-0479">Metal-binding</keyword>
<evidence type="ECO:0000256" key="6">
    <source>
        <dbReference type="ARBA" id="ARBA00023002"/>
    </source>
</evidence>
<evidence type="ECO:0000313" key="15">
    <source>
        <dbReference type="EMBL" id="ORY55637.1"/>
    </source>
</evidence>
<evidence type="ECO:0000259" key="13">
    <source>
        <dbReference type="Pfam" id="PF01179"/>
    </source>
</evidence>
<keyword evidence="5 9" id="KW-0801">TPQ</keyword>
<evidence type="ECO:0000256" key="10">
    <source>
        <dbReference type="PIRSR" id="PIRSR600269-51"/>
    </source>
</evidence>
<dbReference type="PANTHER" id="PTHR10638:SF91">
    <property type="entry name" value="AMINE OXIDASE"/>
    <property type="match status" value="1"/>
</dbReference>
<comment type="similarity">
    <text evidence="2 11">Belongs to the copper/topaquinone oxidase family.</text>
</comment>
<dbReference type="InterPro" id="IPR049948">
    <property type="entry name" value="Cu_Am_ox_TPQ-bd"/>
</dbReference>
<sequence length="740" mass="81957">MHPLRPLSEDEFLKAKDILIKSYHVDSNLLFRSIYIEEPPKADLIKFLAAEHGEAGRNESVPSLPRLVKFVYDVIKGPGEHQLTEKIIDINSEEVVHHQSYPAWCQSSYTMPEFAAFQDACVSSDLFKEALKEFELSSNFAITIDPWPYGGLEAGEKMPRYMQGLVYARDASKDNLDSNHYSYPLPIIPVMDVVHKKLVRIDRLATGGRDDPLEPTPPSGTPKKLFTANKPAEYVPELLDRPLRTDFKPIDVTQPEGASFTVQDSSLVTWQNWRFRIGFTPREGAVLHDICYAGRPIIFRLSFSEMTVPYGDPRPPYHRKQAFDFGDGGCGRAANNLQLGCDCLGAVHYLDAWLTNTEGKPTLAKNVVCLHEQDNGIGWKHTNYRTERAVVTRLRELVVQFVVTLANYEYIFAYKLDTAGGITIETRATGIVSVVPIDEGKTSRYGNVVSPGVLAQNHQHIFAVRIDPAIDSYDAGSTHVVLEESHPVPMNPETNPYGNGYKIRRTPVTRPMFADAEPKLNRTVKLENANKKNETSGNNVGYKFIPNATQLMLADPESTMAKRAPFARHHLWVTGYRDGELWAAGDFTNQSQMEVGGVKAMVERGDWFGGAERTANDRKGADGEANGNGSGNGSGNSQGKLSIPVVWNVFGLTHNPRTEDWPVMPVEIHQLHIRPADFFTTNPALDVPGTKNDTSVLVSCCGKEKTTAENGGKASGEVQRDPVVHLQGTGSDIDPKNIGG</sequence>
<keyword evidence="7 11" id="KW-0186">Copper</keyword>
<feature type="domain" description="Copper amine oxidase catalytic" evidence="13">
    <location>
        <begin position="251"/>
        <end position="685"/>
    </location>
</feature>
<evidence type="ECO:0000256" key="2">
    <source>
        <dbReference type="ARBA" id="ARBA00007983"/>
    </source>
</evidence>
<dbReference type="FunFam" id="2.70.98.20:FF:000001">
    <property type="entry name" value="Amine oxidase"/>
    <property type="match status" value="1"/>
</dbReference>
<dbReference type="InterPro" id="IPR015800">
    <property type="entry name" value="Cu_amine_oxidase_N2"/>
</dbReference>
<evidence type="ECO:0000256" key="9">
    <source>
        <dbReference type="PIRSR" id="PIRSR600269-50"/>
    </source>
</evidence>
<dbReference type="EMBL" id="MCFJ01000026">
    <property type="protein sequence ID" value="ORY55637.1"/>
    <property type="molecule type" value="Genomic_DNA"/>
</dbReference>
<accession>A0A1Y2D8U3</accession>
<dbReference type="GO" id="GO:0005507">
    <property type="term" value="F:copper ion binding"/>
    <property type="evidence" value="ECO:0007669"/>
    <property type="project" value="InterPro"/>
</dbReference>
<keyword evidence="8" id="KW-1015">Disulfide bond</keyword>
<dbReference type="RefSeq" id="XP_040709695.1">
    <property type="nucleotide sequence ID" value="XM_040857045.1"/>
</dbReference>
<evidence type="ECO:0000256" key="5">
    <source>
        <dbReference type="ARBA" id="ARBA00022772"/>
    </source>
</evidence>
<feature type="region of interest" description="Disordered" evidence="12">
    <location>
        <begin position="206"/>
        <end position="226"/>
    </location>
</feature>
<evidence type="ECO:0000256" key="4">
    <source>
        <dbReference type="ARBA" id="ARBA00022723"/>
    </source>
</evidence>
<dbReference type="Gene3D" id="2.70.98.20">
    <property type="entry name" value="Copper amine oxidase, catalytic domain"/>
    <property type="match status" value="1"/>
</dbReference>
<dbReference type="EC" id="1.4.3.-" evidence="11"/>
<evidence type="ECO:0000256" key="12">
    <source>
        <dbReference type="SAM" id="MobiDB-lite"/>
    </source>
</evidence>
<dbReference type="AlphaFoldDB" id="A0A1Y2D8U3"/>
<comment type="caution">
    <text evidence="15">The sequence shown here is derived from an EMBL/GenBank/DDBJ whole genome shotgun (WGS) entry which is preliminary data.</text>
</comment>
<feature type="active site" description="Proton acceptor" evidence="9">
    <location>
        <position position="324"/>
    </location>
</feature>
<dbReference type="InterPro" id="IPR036460">
    <property type="entry name" value="Cu_amine_oxidase_C_sf"/>
</dbReference>
<evidence type="ECO:0000256" key="1">
    <source>
        <dbReference type="ARBA" id="ARBA00001935"/>
    </source>
</evidence>
<protein>
    <recommendedName>
        <fullName evidence="11">Amine oxidase</fullName>
        <ecNumber evidence="11">1.4.3.-</ecNumber>
    </recommendedName>
</protein>
<keyword evidence="6 11" id="KW-0560">Oxidoreductase</keyword>
<dbReference type="Pfam" id="PF01179">
    <property type="entry name" value="Cu_amine_oxid"/>
    <property type="match status" value="1"/>
</dbReference>
<evidence type="ECO:0000256" key="11">
    <source>
        <dbReference type="RuleBase" id="RU000672"/>
    </source>
</evidence>